<feature type="chain" id="PRO_5024312107" evidence="4">
    <location>
        <begin position="21"/>
        <end position="1327"/>
    </location>
</feature>
<name>A0A5R8KF43_9BACT</name>
<dbReference type="Pfam" id="PF07583">
    <property type="entry name" value="PSCyt2"/>
    <property type="match status" value="1"/>
</dbReference>
<dbReference type="Gene3D" id="2.60.120.200">
    <property type="match status" value="1"/>
</dbReference>
<evidence type="ECO:0000256" key="1">
    <source>
        <dbReference type="ARBA" id="ARBA00022723"/>
    </source>
</evidence>
<keyword evidence="7" id="KW-1185">Reference proteome</keyword>
<dbReference type="Pfam" id="PF13385">
    <property type="entry name" value="Laminin_G_3"/>
    <property type="match status" value="1"/>
</dbReference>
<feature type="domain" description="Cytochrome c" evidence="5">
    <location>
        <begin position="22"/>
        <end position="122"/>
    </location>
</feature>
<proteinExistence type="predicted"/>
<organism evidence="6 7">
    <name type="scientific">Phragmitibacter flavus</name>
    <dbReference type="NCBI Taxonomy" id="2576071"/>
    <lineage>
        <taxon>Bacteria</taxon>
        <taxon>Pseudomonadati</taxon>
        <taxon>Verrucomicrobiota</taxon>
        <taxon>Verrucomicrobiia</taxon>
        <taxon>Verrucomicrobiales</taxon>
        <taxon>Verrucomicrobiaceae</taxon>
        <taxon>Phragmitibacter</taxon>
    </lineage>
</organism>
<sequence length="1327" mass="148783">MKAVLIIFVGLLTLSSLRLAAEITAQQREFFEAKIRPVLIAECYECHSGKESKGGLLLDSRGALREGGDSGNLLLPGDGDGSLLIETLRHAHADQDLHMPKNGAKLEESIIADFVAWINMGAPDPRDTAEVVATGEGTWEQTYALRSKWWSFQPLKKIEPAKGGGHPIDGFIDEKLRLNGLSRAEKADKRTLLRRLSFAVTGLPPKVNEIEEFLKDESPQAWARAVDRYLASTAYGETWARHWMDLMRYAESHGSEGDPSIPFAWRYRDHLIRAFNDDVPYDQMVREHVAGDLLESARWNKELRINESLLATANLRLMEHGFQPVDSLDEQVKTVDNQVEVLTKSFLGLTVSCARCHDHKFDAISQKDYFALYGIFASTRPGQVTLDDPELLAMHREELGALKAKIKAGLVKEWMTQSDQIPQRLDAGDDELEEVQERLAAMESKVRAGLGLNGKQSTLDGLPRYMARWDFEVDGRDSMGILPVKLEGGAVVRDGRLVLDGKEAFGSATLLADGFKEKSLEAWVMLADVAQRGGGVVSVETANGSVFDGLVFGEMVPGEWIAGSNNHLRTQCLEGPVEEADKLVHLVVVYGADKQVTMYRNGVVYGGSYSVDDIPEFNAGDTRVLLGRRHTGGGRAFLKGEIEEAAIYDESLDAKQVSALFRQGINKMDEAQLLAGMTDLERVERGRLLERRKVLLESQMAKQRTRRMGESKWGTFYPWTVLKDVGRKDLPGKWGELVDEWRGELESRNRFNDEHFVRLWDLQGADYSKWNLMGNGLPIKAAKAGEFVIQSSGDLVVNAILPAGIYSHGLSTRHNGLLVSPYFNVDASALSVRMAGGGGGGVRVMMDNYPLGVNETYPQSRPDEGPMKWVRLDTDYRKGSRAYLEMATYDDLTRPKLNDGATEQEKPDGRSWFGISEVWLNKDAEKTPREEVMPVSLLMRGSAPTDVQGLIHKVVELTKGCLVAWEKDSMSEEQRAWLDDLISHGVLSATMKSLPEELSALVADYRGLESKIPLATRAPGPVEGDGYDSRLMIRGSHTELGDVVPRRFLQVLGGGREFTSGSGRRELAEAMTDSEANPLLARVMVNRVWHWLFGRGLVTTVDNFGRLGERPTHPELLDWLAGKFIEDGYSVKKLIRMMLTSQTWQQGHWMSNRAREMDEGNQWWSRMPVRRLEAEMIRDAMLEVSGMRDDSMYGEPVPDTKFRRSIYLPERRNRPHPFLEVFDRPKPATTRGQRDATNIPAQSLTMMNDVYVRNLAKRWAKRVMAEPHSEDAVSERLHGVYESAFGRVPTDEEIEIAAGYLGEKPTEDSWSDYLQALFAIKEFIYLR</sequence>
<keyword evidence="4" id="KW-0732">Signal</keyword>
<evidence type="ECO:0000313" key="7">
    <source>
        <dbReference type="Proteomes" id="UP000306196"/>
    </source>
</evidence>
<dbReference type="PANTHER" id="PTHR35889">
    <property type="entry name" value="CYCLOINULO-OLIGOSACCHARIDE FRUCTANOTRANSFERASE-RELATED"/>
    <property type="match status" value="1"/>
</dbReference>
<keyword evidence="3" id="KW-0349">Heme</keyword>
<protein>
    <submittedName>
        <fullName evidence="6">DUF1553 domain-containing protein</fullName>
    </submittedName>
</protein>
<dbReference type="EMBL" id="VAUV01000007">
    <property type="protein sequence ID" value="TLD70877.1"/>
    <property type="molecule type" value="Genomic_DNA"/>
</dbReference>
<dbReference type="PROSITE" id="PS51007">
    <property type="entry name" value="CYTC"/>
    <property type="match status" value="1"/>
</dbReference>
<dbReference type="RefSeq" id="WP_138086347.1">
    <property type="nucleotide sequence ID" value="NZ_VAUV01000007.1"/>
</dbReference>
<evidence type="ECO:0000313" key="6">
    <source>
        <dbReference type="EMBL" id="TLD70877.1"/>
    </source>
</evidence>
<accession>A0A5R8KF43</accession>
<evidence type="ECO:0000256" key="3">
    <source>
        <dbReference type="PROSITE-ProRule" id="PRU00433"/>
    </source>
</evidence>
<comment type="caution">
    <text evidence="6">The sequence shown here is derived from an EMBL/GenBank/DDBJ whole genome shotgun (WGS) entry which is preliminary data.</text>
</comment>
<dbReference type="Pfam" id="PF07635">
    <property type="entry name" value="PSCyt1"/>
    <property type="match status" value="1"/>
</dbReference>
<dbReference type="Pfam" id="PF07587">
    <property type="entry name" value="PSD1"/>
    <property type="match status" value="1"/>
</dbReference>
<dbReference type="InterPro" id="IPR011444">
    <property type="entry name" value="DUF1549"/>
</dbReference>
<dbReference type="GO" id="GO:0009055">
    <property type="term" value="F:electron transfer activity"/>
    <property type="evidence" value="ECO:0007669"/>
    <property type="project" value="InterPro"/>
</dbReference>
<dbReference type="InterPro" id="IPR013320">
    <property type="entry name" value="ConA-like_dom_sf"/>
</dbReference>
<dbReference type="OrthoDB" id="173929at2"/>
<feature type="signal peptide" evidence="4">
    <location>
        <begin position="1"/>
        <end position="20"/>
    </location>
</feature>
<dbReference type="GO" id="GO:0020037">
    <property type="term" value="F:heme binding"/>
    <property type="evidence" value="ECO:0007669"/>
    <property type="project" value="InterPro"/>
</dbReference>
<dbReference type="InterPro" id="IPR022655">
    <property type="entry name" value="DUF1553"/>
</dbReference>
<dbReference type="Proteomes" id="UP000306196">
    <property type="component" value="Unassembled WGS sequence"/>
</dbReference>
<dbReference type="SUPFAM" id="SSF49899">
    <property type="entry name" value="Concanavalin A-like lectins/glucanases"/>
    <property type="match status" value="1"/>
</dbReference>
<keyword evidence="1 3" id="KW-0479">Metal-binding</keyword>
<dbReference type="InterPro" id="IPR009056">
    <property type="entry name" value="Cyt_c-like_dom"/>
</dbReference>
<gene>
    <name evidence="6" type="ORF">FEM03_11265</name>
</gene>
<dbReference type="PANTHER" id="PTHR35889:SF3">
    <property type="entry name" value="F-BOX DOMAIN-CONTAINING PROTEIN"/>
    <property type="match status" value="1"/>
</dbReference>
<dbReference type="InterPro" id="IPR011429">
    <property type="entry name" value="Cyt_c_Planctomycete-type"/>
</dbReference>
<evidence type="ECO:0000259" key="5">
    <source>
        <dbReference type="PROSITE" id="PS51007"/>
    </source>
</evidence>
<reference evidence="6 7" key="1">
    <citation type="submission" date="2019-05" db="EMBL/GenBank/DDBJ databases">
        <title>Verrucobacter flavum gen. nov., sp. nov. a new member of the family Verrucomicrobiaceae.</title>
        <authorList>
            <person name="Szuroczki S."/>
            <person name="Abbaszade G."/>
            <person name="Szabo A."/>
            <person name="Felfoldi T."/>
            <person name="Schumann P."/>
            <person name="Boka K."/>
            <person name="Keki Z."/>
            <person name="Toumi M."/>
            <person name="Toth E."/>
        </authorList>
    </citation>
    <scope>NUCLEOTIDE SEQUENCE [LARGE SCALE GENOMIC DNA]</scope>
    <source>
        <strain evidence="6 7">MG-N-17</strain>
    </source>
</reference>
<dbReference type="GO" id="GO:0046872">
    <property type="term" value="F:metal ion binding"/>
    <property type="evidence" value="ECO:0007669"/>
    <property type="project" value="UniProtKB-KW"/>
</dbReference>
<keyword evidence="2 3" id="KW-0408">Iron</keyword>
<evidence type="ECO:0000256" key="2">
    <source>
        <dbReference type="ARBA" id="ARBA00023004"/>
    </source>
</evidence>
<evidence type="ECO:0000256" key="4">
    <source>
        <dbReference type="SAM" id="SignalP"/>
    </source>
</evidence>